<dbReference type="EMBL" id="SBLB01000001">
    <property type="protein sequence ID" value="RYC71389.1"/>
    <property type="molecule type" value="Genomic_DNA"/>
</dbReference>
<feature type="signal peptide" evidence="1">
    <location>
        <begin position="1"/>
        <end position="23"/>
    </location>
</feature>
<evidence type="ECO:0008006" key="4">
    <source>
        <dbReference type="Google" id="ProtNLM"/>
    </source>
</evidence>
<dbReference type="AlphaFoldDB" id="A0A4Q2UWM6"/>
<accession>A0A4Q2UWM6</accession>
<reference evidence="2 3" key="1">
    <citation type="submission" date="2019-01" db="EMBL/GenBank/DDBJ databases">
        <title>Spirosoma flava sp. nov., a propanil-degrading bacterium isolated from herbicide-contaminated soil.</title>
        <authorList>
            <person name="Zhang L."/>
            <person name="Jiang J.-D."/>
        </authorList>
    </citation>
    <scope>NUCLEOTIDE SEQUENCE [LARGE SCALE GENOMIC DNA]</scope>
    <source>
        <strain evidence="2 3">TY50</strain>
    </source>
</reference>
<keyword evidence="3" id="KW-1185">Reference proteome</keyword>
<evidence type="ECO:0000256" key="1">
    <source>
        <dbReference type="SAM" id="SignalP"/>
    </source>
</evidence>
<evidence type="ECO:0000313" key="3">
    <source>
        <dbReference type="Proteomes" id="UP000290407"/>
    </source>
</evidence>
<name>A0A4Q2UWM6_9BACT</name>
<evidence type="ECO:0000313" key="2">
    <source>
        <dbReference type="EMBL" id="RYC71389.1"/>
    </source>
</evidence>
<feature type="chain" id="PRO_5020821022" description="DUF4468 domain-containing protein" evidence="1">
    <location>
        <begin position="24"/>
        <end position="157"/>
    </location>
</feature>
<comment type="caution">
    <text evidence="2">The sequence shown here is derived from an EMBL/GenBank/DDBJ whole genome shotgun (WGS) entry which is preliminary data.</text>
</comment>
<dbReference type="RefSeq" id="WP_077919050.1">
    <property type="nucleotide sequence ID" value="NZ_SBLB01000001.1"/>
</dbReference>
<gene>
    <name evidence="2" type="ORF">EQG79_04390</name>
</gene>
<protein>
    <recommendedName>
        <fullName evidence="4">DUF4468 domain-containing protein</fullName>
    </recommendedName>
</protein>
<proteinExistence type="predicted"/>
<sequence>MLRICIASLLLGLGLVTAKTTQAQTLTENTAWLKEQLNELVDNSEAKPVFDFNDCLMTMNVDTKEEGIRVKMDMNWPLKEIRKVSYKAASNGNYTLVLDVPANQVKGKVKVGIFSKTLREKGDGGHTSFDLNTRDEKRIQAIQQRFETSIRQCQRGS</sequence>
<dbReference type="Proteomes" id="UP000290407">
    <property type="component" value="Unassembled WGS sequence"/>
</dbReference>
<organism evidence="2 3">
    <name type="scientific">Spirosoma sordidisoli</name>
    <dbReference type="NCBI Taxonomy" id="2502893"/>
    <lineage>
        <taxon>Bacteria</taxon>
        <taxon>Pseudomonadati</taxon>
        <taxon>Bacteroidota</taxon>
        <taxon>Cytophagia</taxon>
        <taxon>Cytophagales</taxon>
        <taxon>Cytophagaceae</taxon>
        <taxon>Spirosoma</taxon>
    </lineage>
</organism>
<keyword evidence="1" id="KW-0732">Signal</keyword>